<keyword evidence="16 21" id="KW-1133">Transmembrane helix</keyword>
<dbReference type="InterPro" id="IPR033718">
    <property type="entry name" value="DAGK_prok"/>
</dbReference>
<evidence type="ECO:0000256" key="17">
    <source>
        <dbReference type="ARBA" id="ARBA00023098"/>
    </source>
</evidence>
<gene>
    <name evidence="22" type="ORF">V1286_003782</name>
</gene>
<keyword evidence="19" id="KW-0594">Phospholipid biosynthesis</keyword>
<evidence type="ECO:0000256" key="21">
    <source>
        <dbReference type="RuleBase" id="RU363065"/>
    </source>
</evidence>
<evidence type="ECO:0000256" key="15">
    <source>
        <dbReference type="ARBA" id="ARBA00022842"/>
    </source>
</evidence>
<accession>A0ABU8BE36</accession>
<evidence type="ECO:0000256" key="3">
    <source>
        <dbReference type="ARBA" id="ARBA00005967"/>
    </source>
</evidence>
<protein>
    <recommendedName>
        <fullName evidence="5 21">Diacylglycerol kinase</fullName>
        <ecNumber evidence="4 21">2.7.1.107</ecNumber>
    </recommendedName>
</protein>
<evidence type="ECO:0000313" key="22">
    <source>
        <dbReference type="EMBL" id="MEH2556253.1"/>
    </source>
</evidence>
<evidence type="ECO:0000256" key="19">
    <source>
        <dbReference type="ARBA" id="ARBA00023209"/>
    </source>
</evidence>
<evidence type="ECO:0000256" key="1">
    <source>
        <dbReference type="ARBA" id="ARBA00001946"/>
    </source>
</evidence>
<dbReference type="Gene3D" id="1.10.287.3610">
    <property type="match status" value="1"/>
</dbReference>
<comment type="similarity">
    <text evidence="3 21">Belongs to the bacterial diacylglycerol kinase family.</text>
</comment>
<keyword evidence="13 21" id="KW-0418">Kinase</keyword>
<keyword evidence="15" id="KW-0460">Magnesium</keyword>
<dbReference type="EC" id="2.7.1.107" evidence="4 21"/>
<keyword evidence="7" id="KW-0444">Lipid biosynthesis</keyword>
<organism evidence="22 23">
    <name type="scientific">Bradyrhizobium algeriense</name>
    <dbReference type="NCBI Taxonomy" id="634784"/>
    <lineage>
        <taxon>Bacteria</taxon>
        <taxon>Pseudomonadati</taxon>
        <taxon>Pseudomonadota</taxon>
        <taxon>Alphaproteobacteria</taxon>
        <taxon>Hyphomicrobiales</taxon>
        <taxon>Nitrobacteraceae</taxon>
        <taxon>Bradyrhizobium</taxon>
    </lineage>
</organism>
<evidence type="ECO:0000256" key="13">
    <source>
        <dbReference type="ARBA" id="ARBA00022777"/>
    </source>
</evidence>
<keyword evidence="9 21" id="KW-0808">Transferase</keyword>
<evidence type="ECO:0000313" key="23">
    <source>
        <dbReference type="Proteomes" id="UP001364224"/>
    </source>
</evidence>
<evidence type="ECO:0000256" key="18">
    <source>
        <dbReference type="ARBA" id="ARBA00023136"/>
    </source>
</evidence>
<evidence type="ECO:0000256" key="10">
    <source>
        <dbReference type="ARBA" id="ARBA00022692"/>
    </source>
</evidence>
<dbReference type="InterPro" id="IPR036945">
    <property type="entry name" value="DAGK_sf"/>
</dbReference>
<feature type="transmembrane region" description="Helical" evidence="21">
    <location>
        <begin position="67"/>
        <end position="84"/>
    </location>
</feature>
<dbReference type="CDD" id="cd14264">
    <property type="entry name" value="DAGK_IM"/>
    <property type="match status" value="1"/>
</dbReference>
<keyword evidence="18 21" id="KW-0472">Membrane</keyword>
<keyword evidence="23" id="KW-1185">Reference proteome</keyword>
<dbReference type="GO" id="GO:0004143">
    <property type="term" value="F:ATP-dependent diacylglycerol kinase activity"/>
    <property type="evidence" value="ECO:0007669"/>
    <property type="project" value="UniProtKB-EC"/>
</dbReference>
<keyword evidence="12 21" id="KW-0547">Nucleotide-binding</keyword>
<feature type="transmembrane region" description="Helical" evidence="21">
    <location>
        <begin position="105"/>
        <end position="126"/>
    </location>
</feature>
<comment type="caution">
    <text evidence="21">Lacks conserved residue(s) required for the propagation of feature annotation.</text>
</comment>
<dbReference type="InterPro" id="IPR000829">
    <property type="entry name" value="DAGK"/>
</dbReference>
<proteinExistence type="inferred from homology"/>
<dbReference type="EMBL" id="JAZHRV010000001">
    <property type="protein sequence ID" value="MEH2556253.1"/>
    <property type="molecule type" value="Genomic_DNA"/>
</dbReference>
<dbReference type="PANTHER" id="PTHR34299">
    <property type="entry name" value="DIACYLGLYCEROL KINASE"/>
    <property type="match status" value="1"/>
</dbReference>
<comment type="function">
    <text evidence="21">Catalyzes the ATP-dependent phosphorylation of sn-l,2-diacylglycerol (DAG) to phosphatidic acid. Involved in the recycling of diacylglycerol produced as a by-product during membrane-derived oligosaccharide (MDO) biosynthesis.</text>
</comment>
<evidence type="ECO:0000256" key="5">
    <source>
        <dbReference type="ARBA" id="ARBA00017575"/>
    </source>
</evidence>
<keyword evidence="8 21" id="KW-0997">Cell inner membrane</keyword>
<keyword evidence="6" id="KW-1003">Cell membrane</keyword>
<evidence type="ECO:0000256" key="8">
    <source>
        <dbReference type="ARBA" id="ARBA00022519"/>
    </source>
</evidence>
<dbReference type="Pfam" id="PF01219">
    <property type="entry name" value="DAGK_prokar"/>
    <property type="match status" value="1"/>
</dbReference>
<reference evidence="22 23" key="1">
    <citation type="submission" date="2024-02" db="EMBL/GenBank/DDBJ databases">
        <title>Adaptive strategies in a cosmopolitan and abundant soil bacterium.</title>
        <authorList>
            <person name="Carini P."/>
        </authorList>
    </citation>
    <scope>NUCLEOTIDE SEQUENCE [LARGE SCALE GENOMIC DNA]</scope>
    <source>
        <strain evidence="22 23">AZCC 1608</strain>
    </source>
</reference>
<evidence type="ECO:0000256" key="2">
    <source>
        <dbReference type="ARBA" id="ARBA00004429"/>
    </source>
</evidence>
<keyword evidence="10 21" id="KW-0812">Transmembrane</keyword>
<evidence type="ECO:0000256" key="14">
    <source>
        <dbReference type="ARBA" id="ARBA00022840"/>
    </source>
</evidence>
<keyword evidence="11" id="KW-0479">Metal-binding</keyword>
<dbReference type="PANTHER" id="PTHR34299:SF1">
    <property type="entry name" value="DIACYLGLYCEROL KINASE"/>
    <property type="match status" value="1"/>
</dbReference>
<evidence type="ECO:0000256" key="12">
    <source>
        <dbReference type="ARBA" id="ARBA00022741"/>
    </source>
</evidence>
<keyword evidence="20 21" id="KW-1208">Phospholipid metabolism</keyword>
<evidence type="ECO:0000256" key="9">
    <source>
        <dbReference type="ARBA" id="ARBA00022679"/>
    </source>
</evidence>
<keyword evidence="17 21" id="KW-0443">Lipid metabolism</keyword>
<evidence type="ECO:0000256" key="6">
    <source>
        <dbReference type="ARBA" id="ARBA00022475"/>
    </source>
</evidence>
<comment type="subcellular location">
    <subcellularLocation>
        <location evidence="2 21">Cell inner membrane</location>
        <topology evidence="2 21">Multi-pass membrane protein</topology>
    </subcellularLocation>
</comment>
<comment type="caution">
    <text evidence="22">The sequence shown here is derived from an EMBL/GenBank/DDBJ whole genome shotgun (WGS) entry which is preliminary data.</text>
</comment>
<evidence type="ECO:0000256" key="11">
    <source>
        <dbReference type="ARBA" id="ARBA00022723"/>
    </source>
</evidence>
<evidence type="ECO:0000256" key="7">
    <source>
        <dbReference type="ARBA" id="ARBA00022516"/>
    </source>
</evidence>
<sequence>MRVRKSRCRPQRGFDLLRLWRATINTRNGLAFAIRSEQAVREELLALALSVPLAWLVGASVMRRVELVAAVAFVLVVEILNTAIEKLADRLTTDHDPQIGRVKDMGSAAVGVALLMSGAFWLFAIAERIGAF</sequence>
<comment type="cofactor">
    <cofactor evidence="1">
        <name>Mg(2+)</name>
        <dbReference type="ChEBI" id="CHEBI:18420"/>
    </cofactor>
</comment>
<name>A0ABU8BE36_9BRAD</name>
<comment type="catalytic activity">
    <reaction evidence="21">
        <text>a 1,2-diacyl-sn-glycerol + ATP = a 1,2-diacyl-sn-glycero-3-phosphate + ADP + H(+)</text>
        <dbReference type="Rhea" id="RHEA:10272"/>
        <dbReference type="ChEBI" id="CHEBI:15378"/>
        <dbReference type="ChEBI" id="CHEBI:17815"/>
        <dbReference type="ChEBI" id="CHEBI:30616"/>
        <dbReference type="ChEBI" id="CHEBI:58608"/>
        <dbReference type="ChEBI" id="CHEBI:456216"/>
        <dbReference type="EC" id="2.7.1.107"/>
    </reaction>
</comment>
<keyword evidence="14 21" id="KW-0067">ATP-binding</keyword>
<evidence type="ECO:0000256" key="4">
    <source>
        <dbReference type="ARBA" id="ARBA00012133"/>
    </source>
</evidence>
<evidence type="ECO:0000256" key="20">
    <source>
        <dbReference type="ARBA" id="ARBA00023264"/>
    </source>
</evidence>
<dbReference type="Proteomes" id="UP001364224">
    <property type="component" value="Unassembled WGS sequence"/>
</dbReference>
<evidence type="ECO:0000256" key="16">
    <source>
        <dbReference type="ARBA" id="ARBA00022989"/>
    </source>
</evidence>